<dbReference type="GO" id="GO:0120053">
    <property type="term" value="F:ribitol beta-1,4-xylosyltransferase activity"/>
    <property type="evidence" value="ECO:0007669"/>
    <property type="project" value="InterPro"/>
</dbReference>
<feature type="region of interest" description="Disordered" evidence="1">
    <location>
        <begin position="1"/>
        <end position="33"/>
    </location>
</feature>
<dbReference type="Pfam" id="PF24786">
    <property type="entry name" value="RXYLT1_N"/>
    <property type="match status" value="1"/>
</dbReference>
<evidence type="ECO:0000313" key="6">
    <source>
        <dbReference type="Proteomes" id="UP000192578"/>
    </source>
</evidence>
<feature type="transmembrane region" description="Helical" evidence="2">
    <location>
        <begin position="39"/>
        <end position="65"/>
    </location>
</feature>
<keyword evidence="2 5" id="KW-0812">Transmembrane</keyword>
<gene>
    <name evidence="5" type="ORF">BV898_03744</name>
</gene>
<keyword evidence="2" id="KW-1133">Transmembrane helix</keyword>
<feature type="region of interest" description="Disordered" evidence="1">
    <location>
        <begin position="422"/>
        <end position="447"/>
    </location>
</feature>
<dbReference type="PANTHER" id="PTHR15576:SF1">
    <property type="entry name" value="RIBITOL-5-PHOSPHATE XYLOSYLTRANSFERASE 1"/>
    <property type="match status" value="1"/>
</dbReference>
<dbReference type="InterPro" id="IPR057538">
    <property type="entry name" value="RXYLT1_C"/>
</dbReference>
<accession>A0A1W0X4N1</accession>
<evidence type="ECO:0000313" key="5">
    <source>
        <dbReference type="EMBL" id="OQV22242.1"/>
    </source>
</evidence>
<dbReference type="GO" id="GO:0005794">
    <property type="term" value="C:Golgi apparatus"/>
    <property type="evidence" value="ECO:0007669"/>
    <property type="project" value="TreeGrafter"/>
</dbReference>
<evidence type="ECO:0000259" key="4">
    <source>
        <dbReference type="Pfam" id="PF24786"/>
    </source>
</evidence>
<reference evidence="6" key="1">
    <citation type="submission" date="2017-01" db="EMBL/GenBank/DDBJ databases">
        <title>Comparative genomics of anhydrobiosis in the tardigrade Hypsibius dujardini.</title>
        <authorList>
            <person name="Yoshida Y."/>
            <person name="Koutsovoulos G."/>
            <person name="Laetsch D."/>
            <person name="Stevens L."/>
            <person name="Kumar S."/>
            <person name="Horikawa D."/>
            <person name="Ishino K."/>
            <person name="Komine S."/>
            <person name="Tomita M."/>
            <person name="Blaxter M."/>
            <person name="Arakawa K."/>
        </authorList>
    </citation>
    <scope>NUCLEOTIDE SEQUENCE [LARGE SCALE GENOMIC DNA]</scope>
    <source>
        <strain evidence="6">Z151</strain>
    </source>
</reference>
<dbReference type="OrthoDB" id="8560686at2759"/>
<feature type="compositionally biased region" description="Polar residues" evidence="1">
    <location>
        <begin position="18"/>
        <end position="27"/>
    </location>
</feature>
<evidence type="ECO:0000259" key="3">
    <source>
        <dbReference type="Pfam" id="PF24785"/>
    </source>
</evidence>
<comment type="caution">
    <text evidence="5">The sequence shown here is derived from an EMBL/GenBank/DDBJ whole genome shotgun (WGS) entry which is preliminary data.</text>
</comment>
<name>A0A1W0X4N1_HYPEX</name>
<dbReference type="InterPro" id="IPR057539">
    <property type="entry name" value="RXYLT1_N"/>
</dbReference>
<feature type="domain" description="RXYLT1 N-terminal" evidence="4">
    <location>
        <begin position="104"/>
        <end position="243"/>
    </location>
</feature>
<sequence length="447" mass="51069">MKRFPRFLSPHQHHDTSSKPLLSQQMKPPNKLGRRTRRCLSGCCLIIVSILVIVLLGVLPIGWILSPTNSYFPTDGTGHESVLHVVKNVVVQPDSTEAPVLMSVDIYADAAIGVYMWEHMFKGRLVSKLEGTLQYGFLRQGNINWRFRIGPSITPEAGFPDVEHLVLVLNGRSQEKIKRSQSWLELVPASATVRNVAVVLLGDEHCNNEWLLWYLEGEKYRIRAVFVVYDSKLVDNKKVFQWPLGVATYRGFPQLELTTNDILETRPYLCHFMGTVYSNNSRVDLMKALDTTPLKKKCYIQVRYDWPEQETYQSATDYAKTLQQSDSVLSPVGMNSECYRVYEALSVGSLPVIEDQKAPGVCDTPYRLLREYNVPAMFIGDWDELPGILEYLTSLSDTELLHQRNKIIKWYQKFLLSMRDNSPRENRNEAVDSESSRSPTTLSRPTS</sequence>
<dbReference type="EMBL" id="MTYJ01000018">
    <property type="protein sequence ID" value="OQV22242.1"/>
    <property type="molecule type" value="Genomic_DNA"/>
</dbReference>
<feature type="domain" description="RXYLT1 C-terminal" evidence="3">
    <location>
        <begin position="249"/>
        <end position="420"/>
    </location>
</feature>
<organism evidence="5 6">
    <name type="scientific">Hypsibius exemplaris</name>
    <name type="common">Freshwater tardigrade</name>
    <dbReference type="NCBI Taxonomy" id="2072580"/>
    <lineage>
        <taxon>Eukaryota</taxon>
        <taxon>Metazoa</taxon>
        <taxon>Ecdysozoa</taxon>
        <taxon>Tardigrada</taxon>
        <taxon>Eutardigrada</taxon>
        <taxon>Parachela</taxon>
        <taxon>Hypsibioidea</taxon>
        <taxon>Hypsibiidae</taxon>
        <taxon>Hypsibius</taxon>
    </lineage>
</organism>
<dbReference type="Proteomes" id="UP000192578">
    <property type="component" value="Unassembled WGS sequence"/>
</dbReference>
<protein>
    <submittedName>
        <fullName evidence="5">Transmembrane protein 5</fullName>
    </submittedName>
</protein>
<dbReference type="PANTHER" id="PTHR15576">
    <property type="entry name" value="RIBITOL-5-PHOSPHATE XYLOSYLTRANSFERASE 1"/>
    <property type="match status" value="1"/>
</dbReference>
<dbReference type="GO" id="GO:0035269">
    <property type="term" value="P:protein O-linked glycosylation via mannose"/>
    <property type="evidence" value="ECO:0007669"/>
    <property type="project" value="InterPro"/>
</dbReference>
<proteinExistence type="predicted"/>
<dbReference type="InterPro" id="IPR055286">
    <property type="entry name" value="RXYLT1-like"/>
</dbReference>
<keyword evidence="6" id="KW-1185">Reference proteome</keyword>
<evidence type="ECO:0000256" key="2">
    <source>
        <dbReference type="SAM" id="Phobius"/>
    </source>
</evidence>
<evidence type="ECO:0000256" key="1">
    <source>
        <dbReference type="SAM" id="MobiDB-lite"/>
    </source>
</evidence>
<feature type="compositionally biased region" description="Low complexity" evidence="1">
    <location>
        <begin position="436"/>
        <end position="447"/>
    </location>
</feature>
<dbReference type="AlphaFoldDB" id="A0A1W0X4N1"/>
<dbReference type="Pfam" id="PF24785">
    <property type="entry name" value="RXYLT1_C"/>
    <property type="match status" value="1"/>
</dbReference>
<keyword evidence="2" id="KW-0472">Membrane</keyword>